<dbReference type="Gene3D" id="2.60.40.2250">
    <property type="match status" value="1"/>
</dbReference>
<gene>
    <name evidence="2" type="ORF">D3P05_09795</name>
</gene>
<name>A0A419A7L5_9RHOB</name>
<keyword evidence="3" id="KW-1185">Reference proteome</keyword>
<dbReference type="SMART" id="SM00460">
    <property type="entry name" value="TGc"/>
    <property type="match status" value="1"/>
</dbReference>
<accession>A0A419A7L5</accession>
<sequence>MLIRIGHEITIEAEQDTPLICLVTPHVARHGDFTGPELVQTDPQVPVHSYFDLYGNICRRMIAPAGRFTLRGDVTLQDSGRKDPADEAAAEWPVEALPDDVLLYLNGSRYVETDLLSQEAWDRFGNLDPGWNRVGQVVDYVHQRLRFDYQQACATRTAADANRECVGVCRDFAHLALGFLRALNIPARYVNGYVGDIGVPPVPDPMDFAAWIEVFLGGRWWTFDPRNNQRRIGRVVVARGRDATDVPLLNSFGQHRLEEFTVWCHPVDEAGNQLDGMRLA</sequence>
<proteinExistence type="predicted"/>
<dbReference type="AlphaFoldDB" id="A0A419A7L5"/>
<evidence type="ECO:0000259" key="1">
    <source>
        <dbReference type="SMART" id="SM00460"/>
    </source>
</evidence>
<dbReference type="Pfam" id="PF01841">
    <property type="entry name" value="Transglut_core"/>
    <property type="match status" value="1"/>
</dbReference>
<dbReference type="EMBL" id="QZEW01000034">
    <property type="protein sequence ID" value="RJL16448.1"/>
    <property type="molecule type" value="Genomic_DNA"/>
</dbReference>
<evidence type="ECO:0000313" key="3">
    <source>
        <dbReference type="Proteomes" id="UP000283587"/>
    </source>
</evidence>
<dbReference type="RefSeq" id="WP_119897987.1">
    <property type="nucleotide sequence ID" value="NZ_QNRC01000026.1"/>
</dbReference>
<dbReference type="PANTHER" id="PTHR33490:SF12">
    <property type="entry name" value="BLL5557 PROTEIN"/>
    <property type="match status" value="1"/>
</dbReference>
<dbReference type="PANTHER" id="PTHR33490">
    <property type="entry name" value="BLR5614 PROTEIN-RELATED"/>
    <property type="match status" value="1"/>
</dbReference>
<dbReference type="InterPro" id="IPR002931">
    <property type="entry name" value="Transglutaminase-like"/>
</dbReference>
<reference evidence="3" key="1">
    <citation type="submission" date="2018-09" db="EMBL/GenBank/DDBJ databases">
        <title>Paracoccus onubensis nov. sp. a moderate halophilic bacterium isolated from Gruta de las Maravillas (Aracena, Spain).</title>
        <authorList>
            <person name="Jurado V."/>
            <person name="Gutierrez-Patricio S."/>
            <person name="Gonzalez-Pimentel J.L."/>
            <person name="Miller A.Z."/>
            <person name="Laiz L."/>
            <person name="Saiz-Jimenez C."/>
        </authorList>
    </citation>
    <scope>NUCLEOTIDE SEQUENCE [LARGE SCALE GENOMIC DNA]</scope>
    <source>
        <strain evidence="3">DSM 26381</strain>
    </source>
</reference>
<dbReference type="InterPro" id="IPR038765">
    <property type="entry name" value="Papain-like_cys_pep_sf"/>
</dbReference>
<dbReference type="Gene3D" id="3.10.620.30">
    <property type="match status" value="1"/>
</dbReference>
<protein>
    <submittedName>
        <fullName evidence="2">Transglutaminase family protein</fullName>
    </submittedName>
</protein>
<dbReference type="SUPFAM" id="SSF54001">
    <property type="entry name" value="Cysteine proteinases"/>
    <property type="match status" value="1"/>
</dbReference>
<dbReference type="OrthoDB" id="5438043at2"/>
<evidence type="ECO:0000313" key="2">
    <source>
        <dbReference type="EMBL" id="RJL16448.1"/>
    </source>
</evidence>
<feature type="domain" description="Transglutaminase-like" evidence="1">
    <location>
        <begin position="161"/>
        <end position="227"/>
    </location>
</feature>
<organism evidence="2 3">
    <name type="scientific">Paracoccus siganidrum</name>
    <dbReference type="NCBI Taxonomy" id="1276757"/>
    <lineage>
        <taxon>Bacteria</taxon>
        <taxon>Pseudomonadati</taxon>
        <taxon>Pseudomonadota</taxon>
        <taxon>Alphaproteobacteria</taxon>
        <taxon>Rhodobacterales</taxon>
        <taxon>Paracoccaceae</taxon>
        <taxon>Paracoccus</taxon>
    </lineage>
</organism>
<comment type="caution">
    <text evidence="2">The sequence shown here is derived from an EMBL/GenBank/DDBJ whole genome shotgun (WGS) entry which is preliminary data.</text>
</comment>
<dbReference type="Proteomes" id="UP000283587">
    <property type="component" value="Unassembled WGS sequence"/>
</dbReference>